<dbReference type="Proteomes" id="UP001152797">
    <property type="component" value="Unassembled WGS sequence"/>
</dbReference>
<dbReference type="Gene3D" id="3.40.30.10">
    <property type="entry name" value="Glutaredoxin"/>
    <property type="match status" value="1"/>
</dbReference>
<reference evidence="4 5" key="2">
    <citation type="submission" date="2024-05" db="EMBL/GenBank/DDBJ databases">
        <authorList>
            <person name="Chen Y."/>
            <person name="Shah S."/>
            <person name="Dougan E. K."/>
            <person name="Thang M."/>
            <person name="Chan C."/>
        </authorList>
    </citation>
    <scope>NUCLEOTIDE SEQUENCE [LARGE SCALE GENOMIC DNA]</scope>
</reference>
<dbReference type="AlphaFoldDB" id="A0A9P1BVP4"/>
<evidence type="ECO:0000313" key="5">
    <source>
        <dbReference type="Proteomes" id="UP001152797"/>
    </source>
</evidence>
<evidence type="ECO:0000256" key="1">
    <source>
        <dbReference type="SAM" id="MobiDB-lite"/>
    </source>
</evidence>
<feature type="compositionally biased region" description="Basic and acidic residues" evidence="1">
    <location>
        <begin position="724"/>
        <end position="822"/>
    </location>
</feature>
<feature type="domain" description="Glutaredoxin" evidence="2">
    <location>
        <begin position="73"/>
        <end position="128"/>
    </location>
</feature>
<reference evidence="3" key="1">
    <citation type="submission" date="2022-10" db="EMBL/GenBank/DDBJ databases">
        <authorList>
            <person name="Chen Y."/>
            <person name="Dougan E. K."/>
            <person name="Chan C."/>
            <person name="Rhodes N."/>
            <person name="Thang M."/>
        </authorList>
    </citation>
    <scope>NUCLEOTIDE SEQUENCE</scope>
</reference>
<dbReference type="OrthoDB" id="44061at2759"/>
<dbReference type="EMBL" id="CAMXCT030000446">
    <property type="protein sequence ID" value="CAL4766208.1"/>
    <property type="molecule type" value="Genomic_DNA"/>
</dbReference>
<name>A0A9P1BVP4_9DINO</name>
<dbReference type="InterPro" id="IPR002109">
    <property type="entry name" value="Glutaredoxin"/>
</dbReference>
<evidence type="ECO:0000313" key="3">
    <source>
        <dbReference type="EMBL" id="CAI3978896.1"/>
    </source>
</evidence>
<dbReference type="Pfam" id="PF00462">
    <property type="entry name" value="Glutaredoxin"/>
    <property type="match status" value="1"/>
</dbReference>
<feature type="compositionally biased region" description="Acidic residues" evidence="1">
    <location>
        <begin position="390"/>
        <end position="428"/>
    </location>
</feature>
<feature type="compositionally biased region" description="Basic and acidic residues" evidence="1">
    <location>
        <begin position="672"/>
        <end position="690"/>
    </location>
</feature>
<feature type="compositionally biased region" description="Acidic residues" evidence="1">
    <location>
        <begin position="478"/>
        <end position="490"/>
    </location>
</feature>
<feature type="compositionally biased region" description="Basic and acidic residues" evidence="1">
    <location>
        <begin position="579"/>
        <end position="658"/>
    </location>
</feature>
<gene>
    <name evidence="3" type="ORF">C1SCF055_LOCUS6890</name>
</gene>
<feature type="compositionally biased region" description="Basic and acidic residues" evidence="1">
    <location>
        <begin position="837"/>
        <end position="874"/>
    </location>
</feature>
<feature type="compositionally biased region" description="Acidic residues" evidence="1">
    <location>
        <begin position="958"/>
        <end position="970"/>
    </location>
</feature>
<sequence length="1160" mass="131451">MLARHLPHVPHVAKGRLQVPLRLLAPNHRGASFSAAFSLASVASVASLPRLALRRQRRFHVAMASPDARCLDVVVYSRPGCGYCAKAKALLRRRQVNFGVVDVGAEPHRRAEAQQHGPTFPQILVGSRCLGGFDALEVLEKQGKLLDATKRAPEDKVYITPTPPEKIVAAALPEAIQQQLLQRAEEMGKLKYQAGSKPTLSGFLRYAITRTPRQDQSQNVPLNLAVAPGASEVPASLPEASAEELAALLRQSMLQLLENFSDPESWELEEGGDVNYLAMRQSAEWNLFRALAAELGQPGHLVLRKRKLLRQRAGLGKRDQAVPPFTFVTRFAKGDNVIEMEAGWNRLGLVLKVEFKGPWGGHEGMQKIRSVIRAKLEDFVESQWRLEGQKEEEEPGSEEDKEQDEGEDQEEDEEEQMQEAEESEDLEGEEKQTDSGTKNPDNLETLPMPDTWPDDVWGEAEEEDEEDMNATQHYERSDQEDDDEPEEVENESPKETKEKIRKAQHLEESKTKKDKPKSHKKEKKEKKGEQAEREIETEKTEGKRKVAKKAAEKMKEDRTDDVANAPMVEDVETEDQDVDADKNNETEGMRTKEGRQEVEEKKVKRENAEKTRGSKVEDDPKRKAVKKEEEEQNAEKAKRNTAEDGPKMKAVKEAEKTRQNTVADAPKRKGVKREAEEENVKQKAQKKDMPLVEDENNDEYKGHEVEEEAVEEDEFEDGKRKRQPKQETKKKAEEPSEKNKFKDADKNKETEGMTVKEGRQEVEEKKPKRRTKDEKAEEAGEAEEKQKNDEDGEEQTKPKREKKKEKDTVEHRGEEKSAKKDVPSSTSIIVDSDDDKEPEKAATFMDDRGEPLIKDERQPTEEQKEKADSIMREMHKTHRAMSWTTNDDIVAAQRKMKRKMKEDQEGEEEHQSGDDDDRLLRDAEEDSEDRKAARGRGRGKGKGRGRGRGRSKKLDDAKQDDDVENSEEPEDRPKKKQKQHPEGQKTADKAEEKQKDKSGKAKKKEKSEMADAKEKEDDAEPTKKATKKERSQSEKRDEDDKESPAKKKKKADKAATKSPMKLAHSASKRFVERAKAKAEETGDSARRRLDFDNEESLANAAELEAMDDTFELPEDLKAAHLKVKEGNQDGLHLARKTFTLKAPENVSSTSTGTIGVLFCG</sequence>
<dbReference type="InterPro" id="IPR036249">
    <property type="entry name" value="Thioredoxin-like_sf"/>
</dbReference>
<proteinExistence type="predicted"/>
<dbReference type="EMBL" id="CAMXCT020000446">
    <property type="protein sequence ID" value="CAL1132271.1"/>
    <property type="molecule type" value="Genomic_DNA"/>
</dbReference>
<evidence type="ECO:0000259" key="2">
    <source>
        <dbReference type="Pfam" id="PF00462"/>
    </source>
</evidence>
<feature type="compositionally biased region" description="Acidic residues" evidence="1">
    <location>
        <begin position="569"/>
        <end position="578"/>
    </location>
</feature>
<feature type="compositionally biased region" description="Basic residues" evidence="1">
    <location>
        <begin position="512"/>
        <end position="524"/>
    </location>
</feature>
<dbReference type="SUPFAM" id="SSF52833">
    <property type="entry name" value="Thioredoxin-like"/>
    <property type="match status" value="1"/>
</dbReference>
<keyword evidence="5" id="KW-1185">Reference proteome</keyword>
<feature type="region of interest" description="Disordered" evidence="1">
    <location>
        <begin position="384"/>
        <end position="1068"/>
    </location>
</feature>
<protein>
    <submittedName>
        <fullName evidence="4">Glutaredoxin-3</fullName>
    </submittedName>
</protein>
<feature type="compositionally biased region" description="Basic and acidic residues" evidence="1">
    <location>
        <begin position="909"/>
        <end position="932"/>
    </location>
</feature>
<feature type="compositionally biased region" description="Acidic residues" evidence="1">
    <location>
        <begin position="452"/>
        <end position="468"/>
    </location>
</feature>
<dbReference type="PROSITE" id="PS51354">
    <property type="entry name" value="GLUTAREDOXIN_2"/>
    <property type="match status" value="1"/>
</dbReference>
<comment type="caution">
    <text evidence="3">The sequence shown here is derived from an EMBL/GenBank/DDBJ whole genome shotgun (WGS) entry which is preliminary data.</text>
</comment>
<feature type="compositionally biased region" description="Basic and acidic residues" evidence="1">
    <location>
        <begin position="979"/>
        <end position="1045"/>
    </location>
</feature>
<evidence type="ECO:0000313" key="4">
    <source>
        <dbReference type="EMBL" id="CAL4766208.1"/>
    </source>
</evidence>
<dbReference type="EMBL" id="CAMXCT010000446">
    <property type="protein sequence ID" value="CAI3978896.1"/>
    <property type="molecule type" value="Genomic_DNA"/>
</dbReference>
<feature type="compositionally biased region" description="Basic and acidic residues" evidence="1">
    <location>
        <begin position="525"/>
        <end position="561"/>
    </location>
</feature>
<organism evidence="3">
    <name type="scientific">Cladocopium goreaui</name>
    <dbReference type="NCBI Taxonomy" id="2562237"/>
    <lineage>
        <taxon>Eukaryota</taxon>
        <taxon>Sar</taxon>
        <taxon>Alveolata</taxon>
        <taxon>Dinophyceae</taxon>
        <taxon>Suessiales</taxon>
        <taxon>Symbiodiniaceae</taxon>
        <taxon>Cladocopium</taxon>
    </lineage>
</organism>
<feature type="compositionally biased region" description="Acidic residues" evidence="1">
    <location>
        <begin position="705"/>
        <end position="716"/>
    </location>
</feature>
<feature type="compositionally biased region" description="Basic residues" evidence="1">
    <location>
        <begin position="933"/>
        <end position="951"/>
    </location>
</feature>
<accession>A0A9P1BVP4</accession>